<evidence type="ECO:0000256" key="4">
    <source>
        <dbReference type="ARBA" id="ARBA00023315"/>
    </source>
</evidence>
<dbReference type="GO" id="GO:0008654">
    <property type="term" value="P:phospholipid biosynthetic process"/>
    <property type="evidence" value="ECO:0007669"/>
    <property type="project" value="UniProtKB-KW"/>
</dbReference>
<dbReference type="InterPro" id="IPR002123">
    <property type="entry name" value="Plipid/glycerol_acylTrfase"/>
</dbReference>
<evidence type="ECO:0000256" key="1">
    <source>
        <dbReference type="ARBA" id="ARBA00004728"/>
    </source>
</evidence>
<sequence length="285" mass="32803">MSIYLEVFIFGALLGLPFLYETRPAFGYCLKFFLYSLVVMFNSLILIPVFLLRPKSVLNLIVASYFCRWITHVIGVKWMLRNGNRLSVQEPCIIVSNHQSSLDVLGMFQIWSTMGRCTVIAKKGIFWAWPFGLAAWLAGLVFIPRVKTKSEQAKAVLNSAVEEAAKKQTKVWIFPEGTRKNTGQIHEFKKGAFHSAICSQLPITPIVFSRYYFLQRHPMKFDPGTVIIHVLEPISTKGLTLDDLDELTERVYKKMEKVFEEINRELEVAGKMPKVLQYFTYEKMN</sequence>
<keyword evidence="6" id="KW-1133">Transmembrane helix</keyword>
<evidence type="ECO:0000313" key="8">
    <source>
        <dbReference type="EMBL" id="KAL1494452.1"/>
    </source>
</evidence>
<evidence type="ECO:0000256" key="6">
    <source>
        <dbReference type="SAM" id="Phobius"/>
    </source>
</evidence>
<keyword evidence="3 5" id="KW-0808">Transferase</keyword>
<accession>A0ABD1EIZ2</accession>
<keyword evidence="6" id="KW-0812">Transmembrane</keyword>
<dbReference type="AlphaFoldDB" id="A0ABD1EIZ2"/>
<dbReference type="EMBL" id="JBDJPC010000007">
    <property type="protein sequence ID" value="KAL1494452.1"/>
    <property type="molecule type" value="Genomic_DNA"/>
</dbReference>
<keyword evidence="9" id="KW-1185">Reference proteome</keyword>
<dbReference type="SUPFAM" id="SSF69593">
    <property type="entry name" value="Glycerol-3-phosphate (1)-acyltransferase"/>
    <property type="match status" value="1"/>
</dbReference>
<organism evidence="8 9">
    <name type="scientific">Hypothenemus hampei</name>
    <name type="common">Coffee berry borer</name>
    <dbReference type="NCBI Taxonomy" id="57062"/>
    <lineage>
        <taxon>Eukaryota</taxon>
        <taxon>Metazoa</taxon>
        <taxon>Ecdysozoa</taxon>
        <taxon>Arthropoda</taxon>
        <taxon>Hexapoda</taxon>
        <taxon>Insecta</taxon>
        <taxon>Pterygota</taxon>
        <taxon>Neoptera</taxon>
        <taxon>Endopterygota</taxon>
        <taxon>Coleoptera</taxon>
        <taxon>Polyphaga</taxon>
        <taxon>Cucujiformia</taxon>
        <taxon>Curculionidae</taxon>
        <taxon>Scolytinae</taxon>
        <taxon>Hypothenemus</taxon>
    </lineage>
</organism>
<proteinExistence type="inferred from homology"/>
<feature type="transmembrane region" description="Helical" evidence="6">
    <location>
        <begin position="7"/>
        <end position="26"/>
    </location>
</feature>
<evidence type="ECO:0000256" key="5">
    <source>
        <dbReference type="RuleBase" id="RU361267"/>
    </source>
</evidence>
<dbReference type="SMART" id="SM00563">
    <property type="entry name" value="PlsC"/>
    <property type="match status" value="1"/>
</dbReference>
<feature type="transmembrane region" description="Helical" evidence="6">
    <location>
        <begin position="32"/>
        <end position="51"/>
    </location>
</feature>
<comment type="domain">
    <text evidence="5">The HXXXXD motif is essential for acyltransferase activity and may constitute the binding site for the phosphate moiety of the glycerol-3-phosphate.</text>
</comment>
<dbReference type="PANTHER" id="PTHR10434:SF11">
    <property type="entry name" value="1-ACYL-SN-GLYCEROL-3-PHOSPHATE ACYLTRANSFERASE"/>
    <property type="match status" value="1"/>
</dbReference>
<name>A0ABD1EIZ2_HYPHA</name>
<comment type="similarity">
    <text evidence="2 5">Belongs to the 1-acyl-sn-glycerol-3-phosphate acyltransferase family.</text>
</comment>
<feature type="transmembrane region" description="Helical" evidence="6">
    <location>
        <begin position="124"/>
        <end position="143"/>
    </location>
</feature>
<dbReference type="NCBIfam" id="TIGR00530">
    <property type="entry name" value="AGP_acyltrn"/>
    <property type="match status" value="1"/>
</dbReference>
<feature type="domain" description="Phospholipid/glycerol acyltransferase" evidence="7">
    <location>
        <begin position="92"/>
        <end position="211"/>
    </location>
</feature>
<keyword evidence="6" id="KW-0472">Membrane</keyword>
<protein>
    <recommendedName>
        <fullName evidence="5">1-acyl-sn-glycerol-3-phosphate acyltransferase</fullName>
        <ecNumber evidence="5">2.3.1.51</ecNumber>
    </recommendedName>
</protein>
<reference evidence="8 9" key="1">
    <citation type="submission" date="2024-05" db="EMBL/GenBank/DDBJ databases">
        <title>Genetic variation in Jamaican populations of the coffee berry borer (Hypothenemus hampei).</title>
        <authorList>
            <person name="Errbii M."/>
            <person name="Myrie A."/>
        </authorList>
    </citation>
    <scope>NUCLEOTIDE SEQUENCE [LARGE SCALE GENOMIC DNA]</scope>
    <source>
        <strain evidence="8">JA-Hopewell-2020-01-JO</strain>
        <tissue evidence="8">Whole body</tissue>
    </source>
</reference>
<dbReference type="PANTHER" id="PTHR10434">
    <property type="entry name" value="1-ACYL-SN-GLYCEROL-3-PHOSPHATE ACYLTRANSFERASE"/>
    <property type="match status" value="1"/>
</dbReference>
<dbReference type="InterPro" id="IPR004552">
    <property type="entry name" value="AGP_acyltrans"/>
</dbReference>
<keyword evidence="5" id="KW-0443">Lipid metabolism</keyword>
<keyword evidence="5" id="KW-1208">Phospholipid metabolism</keyword>
<keyword evidence="5" id="KW-0444">Lipid biosynthesis</keyword>
<evidence type="ECO:0000256" key="2">
    <source>
        <dbReference type="ARBA" id="ARBA00008655"/>
    </source>
</evidence>
<dbReference type="CDD" id="cd07989">
    <property type="entry name" value="LPLAT_AGPAT-like"/>
    <property type="match status" value="1"/>
</dbReference>
<keyword evidence="4 5" id="KW-0012">Acyltransferase</keyword>
<dbReference type="GO" id="GO:0003841">
    <property type="term" value="F:1-acylglycerol-3-phosphate O-acyltransferase activity"/>
    <property type="evidence" value="ECO:0007669"/>
    <property type="project" value="UniProtKB-UniRule"/>
</dbReference>
<evidence type="ECO:0000259" key="7">
    <source>
        <dbReference type="SMART" id="SM00563"/>
    </source>
</evidence>
<keyword evidence="5" id="KW-0594">Phospholipid biosynthesis</keyword>
<comment type="pathway">
    <text evidence="1">Phospholipid metabolism; CDP-diacylglycerol biosynthesis; CDP-diacylglycerol from sn-glycerol 3-phosphate: step 2/3.</text>
</comment>
<evidence type="ECO:0000313" key="9">
    <source>
        <dbReference type="Proteomes" id="UP001566132"/>
    </source>
</evidence>
<dbReference type="EC" id="2.3.1.51" evidence="5"/>
<dbReference type="Pfam" id="PF01553">
    <property type="entry name" value="Acyltransferase"/>
    <property type="match status" value="1"/>
</dbReference>
<comment type="catalytic activity">
    <reaction evidence="5">
        <text>a 1-acyl-sn-glycero-3-phosphate + an acyl-CoA = a 1,2-diacyl-sn-glycero-3-phosphate + CoA</text>
        <dbReference type="Rhea" id="RHEA:19709"/>
        <dbReference type="ChEBI" id="CHEBI:57287"/>
        <dbReference type="ChEBI" id="CHEBI:57970"/>
        <dbReference type="ChEBI" id="CHEBI:58342"/>
        <dbReference type="ChEBI" id="CHEBI:58608"/>
        <dbReference type="EC" id="2.3.1.51"/>
    </reaction>
</comment>
<dbReference type="Proteomes" id="UP001566132">
    <property type="component" value="Unassembled WGS sequence"/>
</dbReference>
<comment type="caution">
    <text evidence="8">The sequence shown here is derived from an EMBL/GenBank/DDBJ whole genome shotgun (WGS) entry which is preliminary data.</text>
</comment>
<gene>
    <name evidence="8" type="ORF">ABEB36_010050</name>
</gene>
<evidence type="ECO:0000256" key="3">
    <source>
        <dbReference type="ARBA" id="ARBA00022679"/>
    </source>
</evidence>
<feature type="transmembrane region" description="Helical" evidence="6">
    <location>
        <begin position="58"/>
        <end position="80"/>
    </location>
</feature>